<name>A0A3B1AE65_9ZZZZ</name>
<evidence type="ECO:0000313" key="1">
    <source>
        <dbReference type="EMBL" id="VAW97757.1"/>
    </source>
</evidence>
<gene>
    <name evidence="1" type="ORF">MNBD_GAMMA21-2955</name>
</gene>
<sequence length="106" mass="11751">MRDHSNIPKLDWQDDKATVARIKSQIMREEPVVLIMTDDFKFDLDLETCGCRQESDLLIDCEPGSALSMLAKLNAIPALDDIGSAAKVAGLVIDIDSNQKQIIIHD</sequence>
<dbReference type="EMBL" id="UOFR01000053">
    <property type="protein sequence ID" value="VAW97757.1"/>
    <property type="molecule type" value="Genomic_DNA"/>
</dbReference>
<dbReference type="AlphaFoldDB" id="A0A3B1AE65"/>
<accession>A0A3B1AE65</accession>
<reference evidence="1" key="1">
    <citation type="submission" date="2018-06" db="EMBL/GenBank/DDBJ databases">
        <authorList>
            <person name="Zhirakovskaya E."/>
        </authorList>
    </citation>
    <scope>NUCLEOTIDE SEQUENCE</scope>
</reference>
<proteinExistence type="predicted"/>
<organism evidence="1">
    <name type="scientific">hydrothermal vent metagenome</name>
    <dbReference type="NCBI Taxonomy" id="652676"/>
    <lineage>
        <taxon>unclassified sequences</taxon>
        <taxon>metagenomes</taxon>
        <taxon>ecological metagenomes</taxon>
    </lineage>
</organism>
<protein>
    <submittedName>
        <fullName evidence="1">Uncharacterized protein</fullName>
    </submittedName>
</protein>